<reference evidence="2" key="1">
    <citation type="journal article" date="2019" name="Int. J. Syst. Evol. Microbiol.">
        <title>The Global Catalogue of Microorganisms (GCM) 10K type strain sequencing project: providing services to taxonomists for standard genome sequencing and annotation.</title>
        <authorList>
            <consortium name="The Broad Institute Genomics Platform"/>
            <consortium name="The Broad Institute Genome Sequencing Center for Infectious Disease"/>
            <person name="Wu L."/>
            <person name="Ma J."/>
        </authorList>
    </citation>
    <scope>NUCLEOTIDE SEQUENCE [LARGE SCALE GENOMIC DNA]</scope>
    <source>
        <strain evidence="2">CECT 7398</strain>
    </source>
</reference>
<keyword evidence="2" id="KW-1185">Reference proteome</keyword>
<proteinExistence type="predicted"/>
<accession>A0ABT8BPJ4</accession>
<sequence length="67" mass="7560">MIRHRACSSRFSSDTQYLIRPIGRRSLPNAVKHKQSNYKESSLMGGRFYVSTFIHQSVVGVSARMAG</sequence>
<dbReference type="RefSeq" id="WP_290310371.1">
    <property type="nucleotide sequence ID" value="NZ_JAUFQC010000001.1"/>
</dbReference>
<name>A0ABT8BPJ4_9VIBR</name>
<dbReference type="Proteomes" id="UP001238540">
    <property type="component" value="Unassembled WGS sequence"/>
</dbReference>
<comment type="caution">
    <text evidence="1">The sequence shown here is derived from an EMBL/GenBank/DDBJ whole genome shotgun (WGS) entry which is preliminary data.</text>
</comment>
<dbReference type="EMBL" id="JAUFQC010000001">
    <property type="protein sequence ID" value="MDN3608361.1"/>
    <property type="molecule type" value="Genomic_DNA"/>
</dbReference>
<evidence type="ECO:0000313" key="1">
    <source>
        <dbReference type="EMBL" id="MDN3608361.1"/>
    </source>
</evidence>
<organism evidence="1 2">
    <name type="scientific">Vibrio ostreicida</name>
    <dbReference type="NCBI Taxonomy" id="526588"/>
    <lineage>
        <taxon>Bacteria</taxon>
        <taxon>Pseudomonadati</taxon>
        <taxon>Pseudomonadota</taxon>
        <taxon>Gammaproteobacteria</taxon>
        <taxon>Vibrionales</taxon>
        <taxon>Vibrionaceae</taxon>
        <taxon>Vibrio</taxon>
    </lineage>
</organism>
<gene>
    <name evidence="1" type="ORF">QWZ16_00980</name>
</gene>
<evidence type="ECO:0000313" key="2">
    <source>
        <dbReference type="Proteomes" id="UP001238540"/>
    </source>
</evidence>
<protein>
    <submittedName>
        <fullName evidence="1">Uncharacterized protein</fullName>
    </submittedName>
</protein>